<comment type="caution">
    <text evidence="1">The sequence shown here is derived from an EMBL/GenBank/DDBJ whole genome shotgun (WGS) entry which is preliminary data.</text>
</comment>
<reference evidence="1" key="1">
    <citation type="submission" date="2021-06" db="EMBL/GenBank/DDBJ databases">
        <title>Comparative genomics, transcriptomics and evolutionary studies reveal genomic signatures of adaptation to plant cell wall in hemibiotrophic fungi.</title>
        <authorList>
            <consortium name="DOE Joint Genome Institute"/>
            <person name="Baroncelli R."/>
            <person name="Diaz J.F."/>
            <person name="Benocci T."/>
            <person name="Peng M."/>
            <person name="Battaglia E."/>
            <person name="Haridas S."/>
            <person name="Andreopoulos W."/>
            <person name="Labutti K."/>
            <person name="Pangilinan J."/>
            <person name="Floch G.L."/>
            <person name="Makela M.R."/>
            <person name="Henrissat B."/>
            <person name="Grigoriev I.V."/>
            <person name="Crouch J.A."/>
            <person name="De Vries R.P."/>
            <person name="Sukno S.A."/>
            <person name="Thon M.R."/>
        </authorList>
    </citation>
    <scope>NUCLEOTIDE SEQUENCE</scope>
    <source>
        <strain evidence="1">CBS 125086</strain>
    </source>
</reference>
<dbReference type="Proteomes" id="UP001230504">
    <property type="component" value="Unassembled WGS sequence"/>
</dbReference>
<proteinExistence type="predicted"/>
<dbReference type="AlphaFoldDB" id="A0AAD8VCN7"/>
<dbReference type="GeneID" id="85435281"/>
<evidence type="ECO:0000313" key="2">
    <source>
        <dbReference type="Proteomes" id="UP001230504"/>
    </source>
</evidence>
<dbReference type="RefSeq" id="XP_060420324.1">
    <property type="nucleotide sequence ID" value="XM_060551041.1"/>
</dbReference>
<gene>
    <name evidence="1" type="ORF">LY79DRAFT_150140</name>
</gene>
<organism evidence="1 2">
    <name type="scientific">Colletotrichum navitas</name>
    <dbReference type="NCBI Taxonomy" id="681940"/>
    <lineage>
        <taxon>Eukaryota</taxon>
        <taxon>Fungi</taxon>
        <taxon>Dikarya</taxon>
        <taxon>Ascomycota</taxon>
        <taxon>Pezizomycotina</taxon>
        <taxon>Sordariomycetes</taxon>
        <taxon>Hypocreomycetidae</taxon>
        <taxon>Glomerellales</taxon>
        <taxon>Glomerellaceae</taxon>
        <taxon>Colletotrichum</taxon>
        <taxon>Colletotrichum graminicola species complex</taxon>
    </lineage>
</organism>
<protein>
    <submittedName>
        <fullName evidence="1">Uncharacterized protein</fullName>
    </submittedName>
</protein>
<dbReference type="EMBL" id="JAHLJV010000002">
    <property type="protein sequence ID" value="KAK1599735.1"/>
    <property type="molecule type" value="Genomic_DNA"/>
</dbReference>
<keyword evidence="2" id="KW-1185">Reference proteome</keyword>
<name>A0AAD8VCN7_9PEZI</name>
<evidence type="ECO:0000313" key="1">
    <source>
        <dbReference type="EMBL" id="KAK1599735.1"/>
    </source>
</evidence>
<accession>A0AAD8VCN7</accession>
<sequence length="154" mass="16934">MRVGDDSWKVYAICSQCFEGASRLFLFPNHLPVAPGEGFFPCFSRQTANSRRVFPYQQRWDHAFPSPRGNLIVTPALFPLSVRESVRAHVISFLMWHIAPGEGGGGRLRASAWATTVSDDSRFLCPVCPIPAQCPPADVLSSRAHPTAHAGRGE</sequence>